<evidence type="ECO:0000313" key="4">
    <source>
        <dbReference type="Proteomes" id="UP000243232"/>
    </source>
</evidence>
<dbReference type="Proteomes" id="UP000243232">
    <property type="component" value="Chromosome I"/>
</dbReference>
<evidence type="ECO:0000313" key="3">
    <source>
        <dbReference type="EMBL" id="SDU30783.1"/>
    </source>
</evidence>
<sequence length="124" mass="13056">MNLFRTTAAVLAFSTVLLTLPVKAEEMEQGGSATTMDNHQNVSGSTIYTADAPNGFVMMGDLLIARPLLIAATIIGSAAFIVSYPFSLMGGNVGESAQSLIGDPMREAFVRCLGCDSSNSNFQK</sequence>
<evidence type="ECO:0008006" key="5">
    <source>
        <dbReference type="Google" id="ProtNLM"/>
    </source>
</evidence>
<protein>
    <recommendedName>
        <fullName evidence="5">Multidrug transporter</fullName>
    </recommendedName>
</protein>
<gene>
    <name evidence="3" type="ORF">SAMN05216296_2981</name>
</gene>
<dbReference type="STRING" id="364197.SAMN05216296_2981"/>
<dbReference type="OrthoDB" id="332175at2"/>
<keyword evidence="4" id="KW-1185">Reference proteome</keyword>
<name>A0A1H2HG28_9PSED</name>
<keyword evidence="2" id="KW-0732">Signal</keyword>
<keyword evidence="1" id="KW-0812">Transmembrane</keyword>
<keyword evidence="1" id="KW-0472">Membrane</keyword>
<feature type="signal peptide" evidence="2">
    <location>
        <begin position="1"/>
        <end position="24"/>
    </location>
</feature>
<dbReference type="RefSeq" id="WP_090197008.1">
    <property type="nucleotide sequence ID" value="NZ_LT629785.1"/>
</dbReference>
<dbReference type="EMBL" id="LT629785">
    <property type="protein sequence ID" value="SDU30783.1"/>
    <property type="molecule type" value="Genomic_DNA"/>
</dbReference>
<reference evidence="4" key="1">
    <citation type="submission" date="2016-10" db="EMBL/GenBank/DDBJ databases">
        <authorList>
            <person name="Varghese N."/>
            <person name="Submissions S."/>
        </authorList>
    </citation>
    <scope>NUCLEOTIDE SEQUENCE [LARGE SCALE GENOMIC DNA]</scope>
    <source>
        <strain evidence="4">DSM 17875</strain>
    </source>
</reference>
<evidence type="ECO:0000256" key="1">
    <source>
        <dbReference type="SAM" id="Phobius"/>
    </source>
</evidence>
<feature type="chain" id="PRO_5009275692" description="Multidrug transporter" evidence="2">
    <location>
        <begin position="25"/>
        <end position="124"/>
    </location>
</feature>
<keyword evidence="1" id="KW-1133">Transmembrane helix</keyword>
<feature type="transmembrane region" description="Helical" evidence="1">
    <location>
        <begin position="63"/>
        <end position="82"/>
    </location>
</feature>
<accession>A0A1H2HG28</accession>
<proteinExistence type="predicted"/>
<organism evidence="3 4">
    <name type="scientific">Pseudomonas pohangensis</name>
    <dbReference type="NCBI Taxonomy" id="364197"/>
    <lineage>
        <taxon>Bacteria</taxon>
        <taxon>Pseudomonadati</taxon>
        <taxon>Pseudomonadota</taxon>
        <taxon>Gammaproteobacteria</taxon>
        <taxon>Pseudomonadales</taxon>
        <taxon>Pseudomonadaceae</taxon>
        <taxon>Pseudomonas</taxon>
    </lineage>
</organism>
<evidence type="ECO:0000256" key="2">
    <source>
        <dbReference type="SAM" id="SignalP"/>
    </source>
</evidence>
<dbReference type="AlphaFoldDB" id="A0A1H2HG28"/>